<dbReference type="InterPro" id="IPR013762">
    <property type="entry name" value="Integrase-like_cat_sf"/>
</dbReference>
<evidence type="ECO:0000313" key="2">
    <source>
        <dbReference type="Proteomes" id="UP000807353"/>
    </source>
</evidence>
<evidence type="ECO:0000313" key="1">
    <source>
        <dbReference type="EMBL" id="KAF9458323.1"/>
    </source>
</evidence>
<keyword evidence="2" id="KW-1185">Reference proteome</keyword>
<dbReference type="Gene3D" id="1.10.443.10">
    <property type="entry name" value="Intergrase catalytic core"/>
    <property type="match status" value="1"/>
</dbReference>
<comment type="caution">
    <text evidence="1">The sequence shown here is derived from an EMBL/GenBank/DDBJ whole genome shotgun (WGS) entry which is preliminary data.</text>
</comment>
<dbReference type="EMBL" id="MU150343">
    <property type="protein sequence ID" value="KAF9458323.1"/>
    <property type="molecule type" value="Genomic_DNA"/>
</dbReference>
<name>A0A9P5XX00_9AGAR</name>
<dbReference type="GO" id="GO:0015074">
    <property type="term" value="P:DNA integration"/>
    <property type="evidence" value="ECO:0007669"/>
    <property type="project" value="InterPro"/>
</dbReference>
<organism evidence="1 2">
    <name type="scientific">Collybia nuda</name>
    <dbReference type="NCBI Taxonomy" id="64659"/>
    <lineage>
        <taxon>Eukaryota</taxon>
        <taxon>Fungi</taxon>
        <taxon>Dikarya</taxon>
        <taxon>Basidiomycota</taxon>
        <taxon>Agaricomycotina</taxon>
        <taxon>Agaricomycetes</taxon>
        <taxon>Agaricomycetidae</taxon>
        <taxon>Agaricales</taxon>
        <taxon>Tricholomatineae</taxon>
        <taxon>Clitocybaceae</taxon>
        <taxon>Collybia</taxon>
    </lineage>
</organism>
<protein>
    <submittedName>
        <fullName evidence="1">Uncharacterized protein</fullName>
    </submittedName>
</protein>
<dbReference type="AlphaFoldDB" id="A0A9P5XX00"/>
<proteinExistence type="predicted"/>
<dbReference type="GO" id="GO:0006310">
    <property type="term" value="P:DNA recombination"/>
    <property type="evidence" value="ECO:0007669"/>
    <property type="project" value="InterPro"/>
</dbReference>
<gene>
    <name evidence="1" type="ORF">BDZ94DRAFT_1270859</name>
</gene>
<dbReference type="GO" id="GO:0003677">
    <property type="term" value="F:DNA binding"/>
    <property type="evidence" value="ECO:0007669"/>
    <property type="project" value="InterPro"/>
</dbReference>
<dbReference type="OrthoDB" id="2506773at2759"/>
<sequence>MGLESALDHSFCIGSATEHLLQGIAPVLVQRHGRWKTQESFMQYWRKIDNILPTFFSSHDPTLIACLQSSMDCFDSSN</sequence>
<reference evidence="1" key="1">
    <citation type="submission" date="2020-11" db="EMBL/GenBank/DDBJ databases">
        <authorList>
            <consortium name="DOE Joint Genome Institute"/>
            <person name="Ahrendt S."/>
            <person name="Riley R."/>
            <person name="Andreopoulos W."/>
            <person name="Labutti K."/>
            <person name="Pangilinan J."/>
            <person name="Ruiz-Duenas F.J."/>
            <person name="Barrasa J.M."/>
            <person name="Sanchez-Garcia M."/>
            <person name="Camarero S."/>
            <person name="Miyauchi S."/>
            <person name="Serrano A."/>
            <person name="Linde D."/>
            <person name="Babiker R."/>
            <person name="Drula E."/>
            <person name="Ayuso-Fernandez I."/>
            <person name="Pacheco R."/>
            <person name="Padilla G."/>
            <person name="Ferreira P."/>
            <person name="Barriuso J."/>
            <person name="Kellner H."/>
            <person name="Castanera R."/>
            <person name="Alfaro M."/>
            <person name="Ramirez L."/>
            <person name="Pisabarro A.G."/>
            <person name="Kuo A."/>
            <person name="Tritt A."/>
            <person name="Lipzen A."/>
            <person name="He G."/>
            <person name="Yan M."/>
            <person name="Ng V."/>
            <person name="Cullen D."/>
            <person name="Martin F."/>
            <person name="Rosso M.-N."/>
            <person name="Henrissat B."/>
            <person name="Hibbett D."/>
            <person name="Martinez A.T."/>
            <person name="Grigoriev I.V."/>
        </authorList>
    </citation>
    <scope>NUCLEOTIDE SEQUENCE</scope>
    <source>
        <strain evidence="1">CBS 247.69</strain>
    </source>
</reference>
<dbReference type="Proteomes" id="UP000807353">
    <property type="component" value="Unassembled WGS sequence"/>
</dbReference>
<accession>A0A9P5XX00</accession>